<proteinExistence type="predicted"/>
<dbReference type="InterPro" id="IPR052711">
    <property type="entry name" value="Zinc_ADH-like"/>
</dbReference>
<gene>
    <name evidence="2" type="ORF">FSB78_10215</name>
</gene>
<comment type="caution">
    <text evidence="2">The sequence shown here is derived from an EMBL/GenBank/DDBJ whole genome shotgun (WGS) entry which is preliminary data.</text>
</comment>
<dbReference type="AlphaFoldDB" id="A0A5C6UH36"/>
<accession>A0A5C6UH36</accession>
<keyword evidence="3" id="KW-1185">Reference proteome</keyword>
<dbReference type="PANTHER" id="PTHR45033:SF2">
    <property type="entry name" value="ZINC-TYPE ALCOHOL DEHYDROGENASE-LIKE PROTEIN C1773.06C"/>
    <property type="match status" value="1"/>
</dbReference>
<dbReference type="Proteomes" id="UP000321250">
    <property type="component" value="Unassembled WGS sequence"/>
</dbReference>
<dbReference type="SUPFAM" id="SSF50129">
    <property type="entry name" value="GroES-like"/>
    <property type="match status" value="1"/>
</dbReference>
<dbReference type="Pfam" id="PF00107">
    <property type="entry name" value="ADH_zinc_N"/>
    <property type="match status" value="1"/>
</dbReference>
<protein>
    <submittedName>
        <fullName evidence="2">NAD(P)-dependent alcohol dehydrogenase</fullName>
    </submittedName>
</protein>
<dbReference type="InterPro" id="IPR036291">
    <property type="entry name" value="NAD(P)-bd_dom_sf"/>
</dbReference>
<evidence type="ECO:0000313" key="2">
    <source>
        <dbReference type="EMBL" id="TXC71278.1"/>
    </source>
</evidence>
<dbReference type="EMBL" id="VOQR01000001">
    <property type="protein sequence ID" value="TXC71278.1"/>
    <property type="molecule type" value="Genomic_DNA"/>
</dbReference>
<dbReference type="OrthoDB" id="9790818at2"/>
<dbReference type="Gene3D" id="3.40.50.720">
    <property type="entry name" value="NAD(P)-binding Rossmann-like Domain"/>
    <property type="match status" value="1"/>
</dbReference>
<feature type="domain" description="Enoyl reductase (ER)" evidence="1">
    <location>
        <begin position="14"/>
        <end position="337"/>
    </location>
</feature>
<dbReference type="CDD" id="cd08276">
    <property type="entry name" value="MDR7"/>
    <property type="match status" value="1"/>
</dbReference>
<organism evidence="2 3">
    <name type="scientific">Sphingomonas ginsenosidivorax</name>
    <dbReference type="NCBI Taxonomy" id="862135"/>
    <lineage>
        <taxon>Bacteria</taxon>
        <taxon>Pseudomonadati</taxon>
        <taxon>Pseudomonadota</taxon>
        <taxon>Alphaproteobacteria</taxon>
        <taxon>Sphingomonadales</taxon>
        <taxon>Sphingomonadaceae</taxon>
        <taxon>Sphingomonas</taxon>
    </lineage>
</organism>
<dbReference type="GO" id="GO:0016491">
    <property type="term" value="F:oxidoreductase activity"/>
    <property type="evidence" value="ECO:0007669"/>
    <property type="project" value="InterPro"/>
</dbReference>
<evidence type="ECO:0000313" key="3">
    <source>
        <dbReference type="Proteomes" id="UP000321250"/>
    </source>
</evidence>
<sequence>MTDMMRRWEMDGIGRDRLTLCERPIPVPGRHEVLVKVGAVSLNHRDKMVVENGRGLALDFPFTPGSDLSGRIVATGDDVERFAVGDRVISCFTPEWIDGAREGTARTPAYRTLGGFFAGVLAEYVVLPEDWLVAAPATLDDVQASTLPCAALTAWFALVERGGVRASDTVLIRGTGGVALFGLQFAKLHGATVLVSCSPEKIDRVRALGADHAIDRHRPDGLEALYALTDDSGADHILETVGGAYLGESVQAAAVGARISQIGALDGFDISSPAMPLMMKDVTIQGIGTGHRRALEDMVRAISRTGMTPVIDRRFPLADLPAALDRLDAGPFGKIVIDVVDEAAAGASE</sequence>
<dbReference type="SUPFAM" id="SSF51735">
    <property type="entry name" value="NAD(P)-binding Rossmann-fold domains"/>
    <property type="match status" value="1"/>
</dbReference>
<reference evidence="2 3" key="1">
    <citation type="journal article" date="2013" name="Antonie Van Leeuwenhoek">
        <title>Sphingomonas ginsenosidivorax sp. nov., with the ability to transform ginsenosides.</title>
        <authorList>
            <person name="Jin X.F."/>
            <person name="Kim J.K."/>
            <person name="Liu Q.M."/>
            <person name="Kang M.S."/>
            <person name="He D."/>
            <person name="Jin F.X."/>
            <person name="Kim S.C."/>
            <person name="Im W.T."/>
        </authorList>
    </citation>
    <scope>NUCLEOTIDE SEQUENCE [LARGE SCALE GENOMIC DNA]</scope>
    <source>
        <strain evidence="2 3">KHI67</strain>
    </source>
</reference>
<dbReference type="InterPro" id="IPR013149">
    <property type="entry name" value="ADH-like_C"/>
</dbReference>
<dbReference type="SMART" id="SM00829">
    <property type="entry name" value="PKS_ER"/>
    <property type="match status" value="1"/>
</dbReference>
<name>A0A5C6UH36_9SPHN</name>
<dbReference type="InterPro" id="IPR013154">
    <property type="entry name" value="ADH-like_N"/>
</dbReference>
<dbReference type="InterPro" id="IPR020843">
    <property type="entry name" value="ER"/>
</dbReference>
<dbReference type="PANTHER" id="PTHR45033">
    <property type="match status" value="1"/>
</dbReference>
<dbReference type="Gene3D" id="3.90.180.10">
    <property type="entry name" value="Medium-chain alcohol dehydrogenases, catalytic domain"/>
    <property type="match status" value="1"/>
</dbReference>
<dbReference type="RefSeq" id="WP_147082413.1">
    <property type="nucleotide sequence ID" value="NZ_VOQR01000001.1"/>
</dbReference>
<dbReference type="InterPro" id="IPR011032">
    <property type="entry name" value="GroES-like_sf"/>
</dbReference>
<dbReference type="Pfam" id="PF08240">
    <property type="entry name" value="ADH_N"/>
    <property type="match status" value="1"/>
</dbReference>
<evidence type="ECO:0000259" key="1">
    <source>
        <dbReference type="SMART" id="SM00829"/>
    </source>
</evidence>